<reference evidence="2" key="2">
    <citation type="submission" date="2015-01" db="EMBL/GenBank/DDBJ databases">
        <title>Evolutionary Origins and Diversification of the Mycorrhizal Mutualists.</title>
        <authorList>
            <consortium name="DOE Joint Genome Institute"/>
            <consortium name="Mycorrhizal Genomics Consortium"/>
            <person name="Kohler A."/>
            <person name="Kuo A."/>
            <person name="Nagy L.G."/>
            <person name="Floudas D."/>
            <person name="Copeland A."/>
            <person name="Barry K.W."/>
            <person name="Cichocki N."/>
            <person name="Veneault-Fourrey C."/>
            <person name="LaButti K."/>
            <person name="Lindquist E.A."/>
            <person name="Lipzen A."/>
            <person name="Lundell T."/>
            <person name="Morin E."/>
            <person name="Murat C."/>
            <person name="Riley R."/>
            <person name="Ohm R."/>
            <person name="Sun H."/>
            <person name="Tunlid A."/>
            <person name="Henrissat B."/>
            <person name="Grigoriev I.V."/>
            <person name="Hibbett D.S."/>
            <person name="Martin F."/>
        </authorList>
    </citation>
    <scope>NUCLEOTIDE SEQUENCE [LARGE SCALE GENOMIC DNA]</scope>
    <source>
        <strain evidence="2">Ve08.2h10</strain>
    </source>
</reference>
<organism evidence="1 2">
    <name type="scientific">Paxillus rubicundulus Ve08.2h10</name>
    <dbReference type="NCBI Taxonomy" id="930991"/>
    <lineage>
        <taxon>Eukaryota</taxon>
        <taxon>Fungi</taxon>
        <taxon>Dikarya</taxon>
        <taxon>Basidiomycota</taxon>
        <taxon>Agaricomycotina</taxon>
        <taxon>Agaricomycetes</taxon>
        <taxon>Agaricomycetidae</taxon>
        <taxon>Boletales</taxon>
        <taxon>Paxilineae</taxon>
        <taxon>Paxillaceae</taxon>
        <taxon>Paxillus</taxon>
    </lineage>
</organism>
<sequence length="88" mass="10216">LYCAKLHSQLVHNELKKQSGKDCRKVLCNGLPHSLSGDEFYGRVVEFEDAQKRAVAEMMTRMEEREKHAEVLAEWKKLEDARKAENKV</sequence>
<dbReference type="InParanoid" id="A0A0D0D3D6"/>
<dbReference type="Proteomes" id="UP000054538">
    <property type="component" value="Unassembled WGS sequence"/>
</dbReference>
<proteinExistence type="predicted"/>
<dbReference type="OrthoDB" id="3267810at2759"/>
<evidence type="ECO:0000313" key="2">
    <source>
        <dbReference type="Proteomes" id="UP000054538"/>
    </source>
</evidence>
<gene>
    <name evidence="1" type="ORF">PAXRUDRAFT_150722</name>
</gene>
<name>A0A0D0D3D6_9AGAM</name>
<dbReference type="HOGENOM" id="CLU_061607_4_1_1"/>
<dbReference type="EMBL" id="KN825448">
    <property type="protein sequence ID" value="KIK90952.1"/>
    <property type="molecule type" value="Genomic_DNA"/>
</dbReference>
<reference evidence="1 2" key="1">
    <citation type="submission" date="2014-04" db="EMBL/GenBank/DDBJ databases">
        <authorList>
            <consortium name="DOE Joint Genome Institute"/>
            <person name="Kuo A."/>
            <person name="Kohler A."/>
            <person name="Jargeat P."/>
            <person name="Nagy L.G."/>
            <person name="Floudas D."/>
            <person name="Copeland A."/>
            <person name="Barry K.W."/>
            <person name="Cichocki N."/>
            <person name="Veneault-Fourrey C."/>
            <person name="LaButti K."/>
            <person name="Lindquist E.A."/>
            <person name="Lipzen A."/>
            <person name="Lundell T."/>
            <person name="Morin E."/>
            <person name="Murat C."/>
            <person name="Sun H."/>
            <person name="Tunlid A."/>
            <person name="Henrissat B."/>
            <person name="Grigoriev I.V."/>
            <person name="Hibbett D.S."/>
            <person name="Martin F."/>
            <person name="Nordberg H.P."/>
            <person name="Cantor M.N."/>
            <person name="Hua S.X."/>
        </authorList>
    </citation>
    <scope>NUCLEOTIDE SEQUENCE [LARGE SCALE GENOMIC DNA]</scope>
    <source>
        <strain evidence="1 2">Ve08.2h10</strain>
    </source>
</reference>
<dbReference type="AlphaFoldDB" id="A0A0D0D3D6"/>
<accession>A0A0D0D3D6</accession>
<evidence type="ECO:0000313" key="1">
    <source>
        <dbReference type="EMBL" id="KIK90952.1"/>
    </source>
</evidence>
<keyword evidence="2" id="KW-1185">Reference proteome</keyword>
<protein>
    <submittedName>
        <fullName evidence="1">Uncharacterized protein</fullName>
    </submittedName>
</protein>
<feature type="non-terminal residue" evidence="1">
    <location>
        <position position="1"/>
    </location>
</feature>